<dbReference type="OrthoDB" id="7926553at2"/>
<reference evidence="1 2" key="1">
    <citation type="submission" date="2018-06" db="EMBL/GenBank/DDBJ databases">
        <authorList>
            <consortium name="Pathogen Informatics"/>
            <person name="Doyle S."/>
        </authorList>
    </citation>
    <scope>NUCLEOTIDE SEQUENCE [LARGE SCALE GENOMIC DNA]</scope>
    <source>
        <strain evidence="1 2">NCTC12862</strain>
    </source>
</reference>
<keyword evidence="1" id="KW-0132">Cell division</keyword>
<name>A0A380ZEQ2_BARDO</name>
<dbReference type="EMBL" id="UFTF01000001">
    <property type="protein sequence ID" value="SUV45443.1"/>
    <property type="molecule type" value="Genomic_DNA"/>
</dbReference>
<dbReference type="GO" id="GO:0051301">
    <property type="term" value="P:cell division"/>
    <property type="evidence" value="ECO:0007669"/>
    <property type="project" value="UniProtKB-KW"/>
</dbReference>
<evidence type="ECO:0000313" key="1">
    <source>
        <dbReference type="EMBL" id="SUV45443.1"/>
    </source>
</evidence>
<dbReference type="AlphaFoldDB" id="A0A380ZEQ2"/>
<protein>
    <submittedName>
        <fullName evidence="1">Protein involved in cell division</fullName>
    </submittedName>
</protein>
<evidence type="ECO:0000313" key="2">
    <source>
        <dbReference type="Proteomes" id="UP000254950"/>
    </source>
</evidence>
<sequence>MKKNNTHPLTATNTEALYAQIDKKNKKSPLQEEVTYAELNLQPAQKSFVRTEKETIYTEVASRGSLSPLTEEQIADRVKNTHLVKTYTEQIARLSQTVYGREDIFQSKMHDIIRNPNLGDEFSWQLAAYPKSFGRIAGINFCGLKNDRRKEAETAFVSLCAAIDGFTGAVQYEREKLLPSPFIRQEHHKQEIQSASLQEVLHHPQKERMSPTDEDIISMVQSNGSIRRYHKQVEYWCGMTFGNPNLLKEELANILKNPEQSTELLSKLEDNPKSVHKLAGINFCGIKNKTRIQAENSLSHLCVALETYISAITEVRESLMHNHLAQPQKPNTFSKHHTQETVKNLQQTDEKALSALQKTQPRKATGKEVFFAM</sequence>
<accession>A0A380ZEQ2</accession>
<organism evidence="1 2">
    <name type="scientific">Bartonella doshiae</name>
    <dbReference type="NCBI Taxonomy" id="33044"/>
    <lineage>
        <taxon>Bacteria</taxon>
        <taxon>Pseudomonadati</taxon>
        <taxon>Pseudomonadota</taxon>
        <taxon>Alphaproteobacteria</taxon>
        <taxon>Hyphomicrobiales</taxon>
        <taxon>Bartonellaceae</taxon>
        <taxon>Bartonella</taxon>
    </lineage>
</organism>
<dbReference type="NCBIfam" id="NF033856">
    <property type="entry name" value="T4SS_effec_BID"/>
    <property type="match status" value="2"/>
</dbReference>
<dbReference type="Proteomes" id="UP000254950">
    <property type="component" value="Unassembled WGS sequence"/>
</dbReference>
<gene>
    <name evidence="1" type="ORF">NCTC12862_01181</name>
</gene>
<proteinExistence type="predicted"/>
<dbReference type="RefSeq" id="WP_004857319.1">
    <property type="nucleotide sequence ID" value="NZ_CACVBH010000010.1"/>
</dbReference>
<keyword evidence="1" id="KW-0131">Cell cycle</keyword>